<name>A0A1L9V4F4_ASPGL</name>
<dbReference type="EMBL" id="KV878928">
    <property type="protein sequence ID" value="OJJ78739.1"/>
    <property type="molecule type" value="Genomic_DNA"/>
</dbReference>
<reference evidence="3" key="1">
    <citation type="journal article" date="2017" name="Genome Biol.">
        <title>Comparative genomics reveals high biological diversity and specific adaptations in the industrially and medically important fungal genus Aspergillus.</title>
        <authorList>
            <person name="de Vries R.P."/>
            <person name="Riley R."/>
            <person name="Wiebenga A."/>
            <person name="Aguilar-Osorio G."/>
            <person name="Amillis S."/>
            <person name="Uchima C.A."/>
            <person name="Anderluh G."/>
            <person name="Asadollahi M."/>
            <person name="Askin M."/>
            <person name="Barry K."/>
            <person name="Battaglia E."/>
            <person name="Bayram O."/>
            <person name="Benocci T."/>
            <person name="Braus-Stromeyer S.A."/>
            <person name="Caldana C."/>
            <person name="Canovas D."/>
            <person name="Cerqueira G.C."/>
            <person name="Chen F."/>
            <person name="Chen W."/>
            <person name="Choi C."/>
            <person name="Clum A."/>
            <person name="Dos Santos R.A."/>
            <person name="Damasio A.R."/>
            <person name="Diallinas G."/>
            <person name="Emri T."/>
            <person name="Fekete E."/>
            <person name="Flipphi M."/>
            <person name="Freyberg S."/>
            <person name="Gallo A."/>
            <person name="Gournas C."/>
            <person name="Habgood R."/>
            <person name="Hainaut M."/>
            <person name="Harispe M.L."/>
            <person name="Henrissat B."/>
            <person name="Hilden K.S."/>
            <person name="Hope R."/>
            <person name="Hossain A."/>
            <person name="Karabika E."/>
            <person name="Karaffa L."/>
            <person name="Karanyi Z."/>
            <person name="Krasevec N."/>
            <person name="Kuo A."/>
            <person name="Kusch H."/>
            <person name="LaButti K."/>
            <person name="Lagendijk E.L."/>
            <person name="Lapidus A."/>
            <person name="Levasseur A."/>
            <person name="Lindquist E."/>
            <person name="Lipzen A."/>
            <person name="Logrieco A.F."/>
            <person name="MacCabe A."/>
            <person name="Maekelae M.R."/>
            <person name="Malavazi I."/>
            <person name="Melin P."/>
            <person name="Meyer V."/>
            <person name="Mielnichuk N."/>
            <person name="Miskei M."/>
            <person name="Molnar A.P."/>
            <person name="Mule G."/>
            <person name="Ngan C.Y."/>
            <person name="Orejas M."/>
            <person name="Orosz E."/>
            <person name="Ouedraogo J.P."/>
            <person name="Overkamp K.M."/>
            <person name="Park H.-S."/>
            <person name="Perrone G."/>
            <person name="Piumi F."/>
            <person name="Punt P.J."/>
            <person name="Ram A.F."/>
            <person name="Ramon A."/>
            <person name="Rauscher S."/>
            <person name="Record E."/>
            <person name="Riano-Pachon D.M."/>
            <person name="Robert V."/>
            <person name="Roehrig J."/>
            <person name="Ruller R."/>
            <person name="Salamov A."/>
            <person name="Salih N.S."/>
            <person name="Samson R.A."/>
            <person name="Sandor E."/>
            <person name="Sanguinetti M."/>
            <person name="Schuetze T."/>
            <person name="Sepcic K."/>
            <person name="Shelest E."/>
            <person name="Sherlock G."/>
            <person name="Sophianopoulou V."/>
            <person name="Squina F.M."/>
            <person name="Sun H."/>
            <person name="Susca A."/>
            <person name="Todd R.B."/>
            <person name="Tsang A."/>
            <person name="Unkles S.E."/>
            <person name="van de Wiele N."/>
            <person name="van Rossen-Uffink D."/>
            <person name="Oliveira J.V."/>
            <person name="Vesth T.C."/>
            <person name="Visser J."/>
            <person name="Yu J.-H."/>
            <person name="Zhou M."/>
            <person name="Andersen M.R."/>
            <person name="Archer D.B."/>
            <person name="Baker S.E."/>
            <person name="Benoit I."/>
            <person name="Brakhage A.A."/>
            <person name="Braus G.H."/>
            <person name="Fischer R."/>
            <person name="Frisvad J.C."/>
            <person name="Goldman G.H."/>
            <person name="Houbraken J."/>
            <person name="Oakley B."/>
            <person name="Pocsi I."/>
            <person name="Scazzocchio C."/>
            <person name="Seiboth B."/>
            <person name="vanKuyk P.A."/>
            <person name="Wortman J."/>
            <person name="Dyer P.S."/>
            <person name="Grigoriev I.V."/>
        </authorList>
    </citation>
    <scope>NUCLEOTIDE SEQUENCE [LARGE SCALE GENOMIC DNA]</scope>
    <source>
        <strain evidence="3">CBS 516.65</strain>
    </source>
</reference>
<feature type="compositionally biased region" description="Basic and acidic residues" evidence="1">
    <location>
        <begin position="89"/>
        <end position="103"/>
    </location>
</feature>
<feature type="region of interest" description="Disordered" evidence="1">
    <location>
        <begin position="1"/>
        <end position="118"/>
    </location>
</feature>
<accession>A0A1L9V4F4</accession>
<dbReference type="STRING" id="1160497.A0A1L9V4F4"/>
<evidence type="ECO:0000313" key="2">
    <source>
        <dbReference type="EMBL" id="OJJ78739.1"/>
    </source>
</evidence>
<gene>
    <name evidence="2" type="ORF">ASPGLDRAFT_30409</name>
</gene>
<sequence length="166" mass="18916">MASTDQLPAMNIIPLDSPIRTTPIHPLLPEIRVPGRPADTETQSNEPPKDQPNNETEKLLQSYNYNPLTCAPFPFSNSSQNQPLTTDTQQEKELADLQEEHPTPEAALKAQETTAREAKRRIEETVKKREEVRRAMDKKVKERDTEMKVLEKYQEVKVKASDILPS</sequence>
<protein>
    <submittedName>
        <fullName evidence="2">Uncharacterized protein</fullName>
    </submittedName>
</protein>
<evidence type="ECO:0000256" key="1">
    <source>
        <dbReference type="SAM" id="MobiDB-lite"/>
    </source>
</evidence>
<proteinExistence type="predicted"/>
<keyword evidence="3" id="KW-1185">Reference proteome</keyword>
<evidence type="ECO:0000313" key="3">
    <source>
        <dbReference type="Proteomes" id="UP000184300"/>
    </source>
</evidence>
<dbReference type="OrthoDB" id="4161285at2759"/>
<organism evidence="2 3">
    <name type="scientific">Aspergillus glaucus CBS 516.65</name>
    <dbReference type="NCBI Taxonomy" id="1160497"/>
    <lineage>
        <taxon>Eukaryota</taxon>
        <taxon>Fungi</taxon>
        <taxon>Dikarya</taxon>
        <taxon>Ascomycota</taxon>
        <taxon>Pezizomycotina</taxon>
        <taxon>Eurotiomycetes</taxon>
        <taxon>Eurotiomycetidae</taxon>
        <taxon>Eurotiales</taxon>
        <taxon>Aspergillaceae</taxon>
        <taxon>Aspergillus</taxon>
        <taxon>Aspergillus subgen. Aspergillus</taxon>
    </lineage>
</organism>
<dbReference type="Proteomes" id="UP000184300">
    <property type="component" value="Unassembled WGS sequence"/>
</dbReference>
<dbReference type="VEuPathDB" id="FungiDB:ASPGLDRAFT_30409"/>
<dbReference type="RefSeq" id="XP_022395437.1">
    <property type="nucleotide sequence ID" value="XM_022543948.1"/>
</dbReference>
<feature type="compositionally biased region" description="Polar residues" evidence="1">
    <location>
        <begin position="40"/>
        <end position="67"/>
    </location>
</feature>
<dbReference type="AlphaFoldDB" id="A0A1L9V4F4"/>
<feature type="compositionally biased region" description="Polar residues" evidence="1">
    <location>
        <begin position="75"/>
        <end position="88"/>
    </location>
</feature>
<dbReference type="GeneID" id="34460209"/>